<name>A0A015KF03_RHIIW</name>
<comment type="subcellular location">
    <subcellularLocation>
        <location evidence="1">Nucleus</location>
    </subcellularLocation>
</comment>
<dbReference type="GO" id="GO:0035861">
    <property type="term" value="C:site of double-strand break"/>
    <property type="evidence" value="ECO:0007669"/>
    <property type="project" value="TreeGrafter"/>
</dbReference>
<dbReference type="Proteomes" id="UP000022910">
    <property type="component" value="Unassembled WGS sequence"/>
</dbReference>
<dbReference type="GO" id="GO:0006284">
    <property type="term" value="P:base-excision repair"/>
    <property type="evidence" value="ECO:0007669"/>
    <property type="project" value="TreeGrafter"/>
</dbReference>
<evidence type="ECO:0008006" key="6">
    <source>
        <dbReference type="Google" id="ProtNLM"/>
    </source>
</evidence>
<dbReference type="GO" id="GO:0006298">
    <property type="term" value="P:mismatch repair"/>
    <property type="evidence" value="ECO:0007669"/>
    <property type="project" value="TreeGrafter"/>
</dbReference>
<dbReference type="AlphaFoldDB" id="A0A015KF03"/>
<dbReference type="GO" id="GO:0006260">
    <property type="term" value="P:DNA replication"/>
    <property type="evidence" value="ECO:0007669"/>
    <property type="project" value="InterPro"/>
</dbReference>
<dbReference type="GO" id="GO:0000724">
    <property type="term" value="P:double-strand break repair via homologous recombination"/>
    <property type="evidence" value="ECO:0007669"/>
    <property type="project" value="TreeGrafter"/>
</dbReference>
<dbReference type="GO" id="GO:0003684">
    <property type="term" value="F:damaged DNA binding"/>
    <property type="evidence" value="ECO:0007669"/>
    <property type="project" value="TreeGrafter"/>
</dbReference>
<dbReference type="EMBL" id="JEMT01019805">
    <property type="protein sequence ID" value="EXX66039.1"/>
    <property type="molecule type" value="Genomic_DNA"/>
</dbReference>
<organism evidence="4 5">
    <name type="scientific">Rhizophagus irregularis (strain DAOM 197198w)</name>
    <name type="common">Glomus intraradices</name>
    <dbReference type="NCBI Taxonomy" id="1432141"/>
    <lineage>
        <taxon>Eukaryota</taxon>
        <taxon>Fungi</taxon>
        <taxon>Fungi incertae sedis</taxon>
        <taxon>Mucoromycota</taxon>
        <taxon>Glomeromycotina</taxon>
        <taxon>Glomeromycetes</taxon>
        <taxon>Glomerales</taxon>
        <taxon>Glomeraceae</taxon>
        <taxon>Rhizophagus</taxon>
    </lineage>
</organism>
<comment type="similarity">
    <text evidence="2">Belongs to the replication factor A protein 3 family.</text>
</comment>
<evidence type="ECO:0000256" key="3">
    <source>
        <dbReference type="ARBA" id="ARBA00023242"/>
    </source>
</evidence>
<comment type="caution">
    <text evidence="4">The sequence shown here is derived from an EMBL/GenBank/DDBJ whole genome shotgun (WGS) entry which is preliminary data.</text>
</comment>
<dbReference type="GO" id="GO:0006289">
    <property type="term" value="P:nucleotide-excision repair"/>
    <property type="evidence" value="ECO:0007669"/>
    <property type="project" value="TreeGrafter"/>
</dbReference>
<dbReference type="GO" id="GO:0003697">
    <property type="term" value="F:single-stranded DNA binding"/>
    <property type="evidence" value="ECO:0007669"/>
    <property type="project" value="TreeGrafter"/>
</dbReference>
<gene>
    <name evidence="4" type="ORF">RirG_127580</name>
</gene>
<dbReference type="OrthoDB" id="188186at2759"/>
<evidence type="ECO:0000256" key="1">
    <source>
        <dbReference type="ARBA" id="ARBA00004123"/>
    </source>
</evidence>
<dbReference type="OMA" id="MEITTTY"/>
<accession>A0A015KF03</accession>
<dbReference type="Pfam" id="PF08661">
    <property type="entry name" value="Rep_fac-A_3"/>
    <property type="match status" value="1"/>
</dbReference>
<reference evidence="4 5" key="1">
    <citation type="submission" date="2014-02" db="EMBL/GenBank/DDBJ databases">
        <title>Single nucleus genome sequencing reveals high similarity among nuclei of an endomycorrhizal fungus.</title>
        <authorList>
            <person name="Lin K."/>
            <person name="Geurts R."/>
            <person name="Zhang Z."/>
            <person name="Limpens E."/>
            <person name="Saunders D.G."/>
            <person name="Mu D."/>
            <person name="Pang E."/>
            <person name="Cao H."/>
            <person name="Cha H."/>
            <person name="Lin T."/>
            <person name="Zhou Q."/>
            <person name="Shang Y."/>
            <person name="Li Y."/>
            <person name="Ivanov S."/>
            <person name="Sharma T."/>
            <person name="Velzen R.V."/>
            <person name="Ruijter N.D."/>
            <person name="Aanen D.K."/>
            <person name="Win J."/>
            <person name="Kamoun S."/>
            <person name="Bisseling T."/>
            <person name="Huang S."/>
        </authorList>
    </citation>
    <scope>NUCLEOTIDE SEQUENCE [LARGE SCALE GENOMIC DNA]</scope>
    <source>
        <strain evidence="5">DAOM197198w</strain>
    </source>
</reference>
<evidence type="ECO:0000313" key="5">
    <source>
        <dbReference type="Proteomes" id="UP000022910"/>
    </source>
</evidence>
<dbReference type="SUPFAM" id="SSF50249">
    <property type="entry name" value="Nucleic acid-binding proteins"/>
    <property type="match status" value="1"/>
</dbReference>
<dbReference type="PANTHER" id="PTHR15114:SF1">
    <property type="entry name" value="REPLICATION PROTEIN A 14 KDA SUBUNIT"/>
    <property type="match status" value="1"/>
</dbReference>
<dbReference type="InterPro" id="IPR013970">
    <property type="entry name" value="Rfa2"/>
</dbReference>
<dbReference type="STRING" id="1432141.A0A015KF03"/>
<sequence length="109" mass="12406">MNNKTEPSSPRINFSLLSKYRGQTVRCIGRVLNTTKTDATLETCDRGQVTVHLEPDTTLMPFSNVEVVGRVTTELGIKVYVTYDINDDFDFDFYNSLVKLSQNYPNLFS</sequence>
<dbReference type="Gene3D" id="2.40.50.140">
    <property type="entry name" value="Nucleic acid-binding proteins"/>
    <property type="match status" value="1"/>
</dbReference>
<keyword evidence="5" id="KW-1185">Reference proteome</keyword>
<dbReference type="PANTHER" id="PTHR15114">
    <property type="entry name" value="REPLICATION PROTEIN A3"/>
    <property type="match status" value="1"/>
</dbReference>
<protein>
    <recommendedName>
        <fullName evidence="6">Replication factor A protein 3</fullName>
    </recommendedName>
</protein>
<dbReference type="GO" id="GO:0005662">
    <property type="term" value="C:DNA replication factor A complex"/>
    <property type="evidence" value="ECO:0007669"/>
    <property type="project" value="TreeGrafter"/>
</dbReference>
<evidence type="ECO:0000313" key="4">
    <source>
        <dbReference type="EMBL" id="EXX66039.1"/>
    </source>
</evidence>
<evidence type="ECO:0000256" key="2">
    <source>
        <dbReference type="ARBA" id="ARBA00009761"/>
    </source>
</evidence>
<dbReference type="InterPro" id="IPR012340">
    <property type="entry name" value="NA-bd_OB-fold"/>
</dbReference>
<proteinExistence type="inferred from homology"/>
<keyword evidence="3" id="KW-0539">Nucleus</keyword>